<dbReference type="EMBL" id="VYQB01000011">
    <property type="protein sequence ID" value="KAA9015059.1"/>
    <property type="molecule type" value="Genomic_DNA"/>
</dbReference>
<dbReference type="RefSeq" id="WP_150426317.1">
    <property type="nucleotide sequence ID" value="NZ_VYQA01000011.1"/>
</dbReference>
<feature type="transmembrane region" description="Helical" evidence="1">
    <location>
        <begin position="6"/>
        <end position="26"/>
    </location>
</feature>
<proteinExistence type="predicted"/>
<comment type="caution">
    <text evidence="3">The sequence shown here is derived from an EMBL/GenBank/DDBJ whole genome shotgun (WGS) entry which is preliminary data.</text>
</comment>
<keyword evidence="1" id="KW-0472">Membrane</keyword>
<evidence type="ECO:0000313" key="3">
    <source>
        <dbReference type="EMBL" id="KAA9027982.1"/>
    </source>
</evidence>
<evidence type="ECO:0000313" key="5">
    <source>
        <dbReference type="Proteomes" id="UP000326364"/>
    </source>
</evidence>
<dbReference type="Proteomes" id="UP000325933">
    <property type="component" value="Unassembled WGS sequence"/>
</dbReference>
<keyword evidence="1" id="KW-1133">Transmembrane helix</keyword>
<keyword evidence="1" id="KW-0812">Transmembrane</keyword>
<sequence length="79" mass="8541">MQDPYLYITLAAASLAGLSILTAAGLRGWNGWLELKRAELIRYSQSEDSGPPTAAARIEVADLKERIRKLEAIAAGVDL</sequence>
<accession>A0A5J5I2L9</accession>
<evidence type="ECO:0000256" key="1">
    <source>
        <dbReference type="SAM" id="Phobius"/>
    </source>
</evidence>
<dbReference type="AlphaFoldDB" id="A0A5J5I2L9"/>
<evidence type="ECO:0000313" key="4">
    <source>
        <dbReference type="Proteomes" id="UP000325933"/>
    </source>
</evidence>
<dbReference type="EMBL" id="VYQA01000011">
    <property type="protein sequence ID" value="KAA9027982.1"/>
    <property type="molecule type" value="Genomic_DNA"/>
</dbReference>
<keyword evidence="5" id="KW-1185">Reference proteome</keyword>
<gene>
    <name evidence="3" type="ORF">F4U95_15655</name>
    <name evidence="2" type="ORF">F4U96_15530</name>
</gene>
<organism evidence="3 4">
    <name type="scientific">Sphingobium limneticum</name>
    <dbReference type="NCBI Taxonomy" id="1007511"/>
    <lineage>
        <taxon>Bacteria</taxon>
        <taxon>Pseudomonadati</taxon>
        <taxon>Pseudomonadota</taxon>
        <taxon>Alphaproteobacteria</taxon>
        <taxon>Sphingomonadales</taxon>
        <taxon>Sphingomonadaceae</taxon>
        <taxon>Sphingobium</taxon>
    </lineage>
</organism>
<protein>
    <submittedName>
        <fullName evidence="3">Uncharacterized protein</fullName>
    </submittedName>
</protein>
<evidence type="ECO:0000313" key="2">
    <source>
        <dbReference type="EMBL" id="KAA9015059.1"/>
    </source>
</evidence>
<reference evidence="4 5" key="1">
    <citation type="submission" date="2019-09" db="EMBL/GenBank/DDBJ databases">
        <authorList>
            <person name="Feng G."/>
        </authorList>
    </citation>
    <scope>NUCLEOTIDE SEQUENCE [LARGE SCALE GENOMIC DNA]</scope>
    <source>
        <strain evidence="3 4">KACC 19283</strain>
        <strain evidence="2 5">KACC 19284</strain>
    </source>
</reference>
<name>A0A5J5I2L9_9SPHN</name>
<dbReference type="Proteomes" id="UP000326364">
    <property type="component" value="Unassembled WGS sequence"/>
</dbReference>